<protein>
    <submittedName>
        <fullName evidence="1">Uncharacterized protein</fullName>
    </submittedName>
</protein>
<comment type="caution">
    <text evidence="1">The sequence shown here is derived from an EMBL/GenBank/DDBJ whole genome shotgun (WGS) entry which is preliminary data.</text>
</comment>
<dbReference type="Proteomes" id="UP000824120">
    <property type="component" value="Chromosome 8"/>
</dbReference>
<proteinExistence type="predicted"/>
<organism evidence="1 2">
    <name type="scientific">Solanum commersonii</name>
    <name type="common">Commerson's wild potato</name>
    <name type="synonym">Commerson's nightshade</name>
    <dbReference type="NCBI Taxonomy" id="4109"/>
    <lineage>
        <taxon>Eukaryota</taxon>
        <taxon>Viridiplantae</taxon>
        <taxon>Streptophyta</taxon>
        <taxon>Embryophyta</taxon>
        <taxon>Tracheophyta</taxon>
        <taxon>Spermatophyta</taxon>
        <taxon>Magnoliopsida</taxon>
        <taxon>eudicotyledons</taxon>
        <taxon>Gunneridae</taxon>
        <taxon>Pentapetalae</taxon>
        <taxon>asterids</taxon>
        <taxon>lamiids</taxon>
        <taxon>Solanales</taxon>
        <taxon>Solanaceae</taxon>
        <taxon>Solanoideae</taxon>
        <taxon>Solaneae</taxon>
        <taxon>Solanum</taxon>
    </lineage>
</organism>
<evidence type="ECO:0000313" key="2">
    <source>
        <dbReference type="Proteomes" id="UP000824120"/>
    </source>
</evidence>
<dbReference type="AlphaFoldDB" id="A0A9J5XXQ4"/>
<keyword evidence="2" id="KW-1185">Reference proteome</keyword>
<dbReference type="EMBL" id="JACXVP010000008">
    <property type="protein sequence ID" value="KAG5592399.1"/>
    <property type="molecule type" value="Genomic_DNA"/>
</dbReference>
<reference evidence="1 2" key="1">
    <citation type="submission" date="2020-09" db="EMBL/GenBank/DDBJ databases">
        <title>De no assembly of potato wild relative species, Solanum commersonii.</title>
        <authorList>
            <person name="Cho K."/>
        </authorList>
    </citation>
    <scope>NUCLEOTIDE SEQUENCE [LARGE SCALE GENOMIC DNA]</scope>
    <source>
        <strain evidence="1">LZ3.2</strain>
        <tissue evidence="1">Leaf</tissue>
    </source>
</reference>
<evidence type="ECO:0000313" key="1">
    <source>
        <dbReference type="EMBL" id="KAG5592399.1"/>
    </source>
</evidence>
<sequence length="144" mass="16687">MKFPHITPCVSSNKVLCCTNDGEIIFHGPKRHYVPSLTLENKLMLRRVIHHIIIVQSVSIESQHKAHCDESRAVGRFKFLLRRSVYTNDVDKINFVEWKNPQIIIEKQQLPLSSSHAICSHDGLVLLYTHKAYDTFVLWNPSIR</sequence>
<gene>
    <name evidence="1" type="ORF">H5410_042913</name>
</gene>
<accession>A0A9J5XXQ4</accession>
<name>A0A9J5XXQ4_SOLCO</name>